<evidence type="ECO:0000256" key="6">
    <source>
        <dbReference type="SAM" id="Phobius"/>
    </source>
</evidence>
<dbReference type="PANTHER" id="PTHR30619:SF7">
    <property type="entry name" value="BETA-LACTAMASE DOMAIN PROTEIN"/>
    <property type="match status" value="1"/>
</dbReference>
<dbReference type="RefSeq" id="WP_031504513.1">
    <property type="nucleotide sequence ID" value="NC_022795.1"/>
</dbReference>
<keyword evidence="5 6" id="KW-0472">Membrane</keyword>
<comment type="subcellular location">
    <subcellularLocation>
        <location evidence="1">Cell membrane</location>
        <topology evidence="1">Multi-pass membrane protein</topology>
    </subcellularLocation>
</comment>
<dbReference type="NCBIfam" id="TIGR00360">
    <property type="entry name" value="ComEC_N-term"/>
    <property type="match status" value="1"/>
</dbReference>
<keyword evidence="3 6" id="KW-0812">Transmembrane</keyword>
<evidence type="ECO:0000256" key="1">
    <source>
        <dbReference type="ARBA" id="ARBA00004651"/>
    </source>
</evidence>
<keyword evidence="4 6" id="KW-1133">Transmembrane helix</keyword>
<gene>
    <name evidence="8" type="ORF">AJ81_06725</name>
</gene>
<evidence type="ECO:0000259" key="7">
    <source>
        <dbReference type="Pfam" id="PF03772"/>
    </source>
</evidence>
<dbReference type="Pfam" id="PF03772">
    <property type="entry name" value="Competence"/>
    <property type="match status" value="1"/>
</dbReference>
<feature type="transmembrane region" description="Helical" evidence="6">
    <location>
        <begin position="230"/>
        <end position="259"/>
    </location>
</feature>
<dbReference type="AlphaFoldDB" id="A0A0X1KU96"/>
<keyword evidence="2" id="KW-1003">Cell membrane</keyword>
<evidence type="ECO:0000256" key="4">
    <source>
        <dbReference type="ARBA" id="ARBA00022989"/>
    </source>
</evidence>
<evidence type="ECO:0000256" key="2">
    <source>
        <dbReference type="ARBA" id="ARBA00022475"/>
    </source>
</evidence>
<feature type="transmembrane region" description="Helical" evidence="6">
    <location>
        <begin position="193"/>
        <end position="218"/>
    </location>
</feature>
<organism evidence="8 9">
    <name type="scientific">Pseudothermotoga hypogea DSM 11164 = NBRC 106472</name>
    <dbReference type="NCBI Taxonomy" id="1123384"/>
    <lineage>
        <taxon>Bacteria</taxon>
        <taxon>Thermotogati</taxon>
        <taxon>Thermotogota</taxon>
        <taxon>Thermotogae</taxon>
        <taxon>Thermotogales</taxon>
        <taxon>Thermotogaceae</taxon>
        <taxon>Pseudothermotoga</taxon>
    </lineage>
</organism>
<dbReference type="EMBL" id="CP007141">
    <property type="protein sequence ID" value="AJC74803.1"/>
    <property type="molecule type" value="Genomic_DNA"/>
</dbReference>
<name>A0A0X1KU96_9THEM</name>
<dbReference type="OrthoDB" id="9761531at2"/>
<feature type="transmembrane region" description="Helical" evidence="6">
    <location>
        <begin position="400"/>
        <end position="424"/>
    </location>
</feature>
<sequence>MKYFWLTVFCALSAGVILSPAFPLTALALLLLLFRKKSLTFFAIFLFLGSFLATVHRISGTHEVVGYAKIERSSYVIATNVKIFSNGEWKGLLHNLKLYSKEVHAGESSYAVGKIEFHFAYPPLTMKPTFGVGTEFGNRGFEKVHSKLVEFKRKIIEFFQINAPDYSELFSTLVFSDPSFDASQAEKVRKSGLAHLFAVSGLHVGIVYTLFDVLISLFSHSLFVRRPLSVLFTLVFATMTGPSPSALRAALMLVVWNFFKLIDYPIEPLNLLGFVATLNLLFEPFILLSPSFLMSYCAAATLVGMQEHLKTFRGIVANLLISLFAFLGVAPFLSLFSTMNLLAPLISVPAVLLATPLLWASVLSMFLFAMNLQSAAAILIRGATPLAWAMQKLIDLSSYFLNLSGNFLAYSLSSALLLFLLWHFGHSPKNFTS</sequence>
<feature type="transmembrane region" description="Helical" evidence="6">
    <location>
        <begin position="357"/>
        <end position="380"/>
    </location>
</feature>
<keyword evidence="9" id="KW-1185">Reference proteome</keyword>
<feature type="domain" description="ComEC/Rec2-related protein" evidence="7">
    <location>
        <begin position="180"/>
        <end position="420"/>
    </location>
</feature>
<evidence type="ECO:0000313" key="9">
    <source>
        <dbReference type="Proteomes" id="UP000077469"/>
    </source>
</evidence>
<dbReference type="GO" id="GO:0005886">
    <property type="term" value="C:plasma membrane"/>
    <property type="evidence" value="ECO:0007669"/>
    <property type="project" value="UniProtKB-SubCell"/>
</dbReference>
<feature type="transmembrane region" description="Helical" evidence="6">
    <location>
        <begin position="271"/>
        <end position="303"/>
    </location>
</feature>
<dbReference type="PaxDb" id="1123384-AJ81_06725"/>
<evidence type="ECO:0000256" key="5">
    <source>
        <dbReference type="ARBA" id="ARBA00023136"/>
    </source>
</evidence>
<dbReference type="KEGG" id="phy:AJ81_06725"/>
<reference evidence="8 9" key="1">
    <citation type="submission" date="2014-01" db="EMBL/GenBank/DDBJ databases">
        <title>Genome sequencing of Thermotog hypogea.</title>
        <authorList>
            <person name="Zhang X."/>
            <person name="Alvare G."/>
            <person name="Fristensky B."/>
            <person name="Chen L."/>
            <person name="Suen T."/>
            <person name="Chen Q."/>
            <person name="Ma K."/>
        </authorList>
    </citation>
    <scope>NUCLEOTIDE SEQUENCE [LARGE SCALE GENOMIC DNA]</scope>
    <source>
        <strain evidence="8 9">DSM 11164</strain>
    </source>
</reference>
<evidence type="ECO:0000256" key="3">
    <source>
        <dbReference type="ARBA" id="ARBA00022692"/>
    </source>
</evidence>
<feature type="transmembrane region" description="Helical" evidence="6">
    <location>
        <begin position="315"/>
        <end position="337"/>
    </location>
</feature>
<dbReference type="InterPro" id="IPR052159">
    <property type="entry name" value="Competence_DNA_uptake"/>
</dbReference>
<protein>
    <recommendedName>
        <fullName evidence="7">ComEC/Rec2-related protein domain-containing protein</fullName>
    </recommendedName>
</protein>
<evidence type="ECO:0000313" key="8">
    <source>
        <dbReference type="EMBL" id="AJC74803.1"/>
    </source>
</evidence>
<feature type="transmembrane region" description="Helical" evidence="6">
    <location>
        <begin position="6"/>
        <end position="32"/>
    </location>
</feature>
<dbReference type="PANTHER" id="PTHR30619">
    <property type="entry name" value="DNA INTERNALIZATION/COMPETENCE PROTEIN COMEC/REC2"/>
    <property type="match status" value="1"/>
</dbReference>
<proteinExistence type="predicted"/>
<dbReference type="Proteomes" id="UP000077469">
    <property type="component" value="Chromosome"/>
</dbReference>
<feature type="transmembrane region" description="Helical" evidence="6">
    <location>
        <begin position="39"/>
        <end position="58"/>
    </location>
</feature>
<dbReference type="InterPro" id="IPR004477">
    <property type="entry name" value="ComEC_N"/>
</dbReference>
<accession>A0A0X1KU96</accession>
<dbReference type="STRING" id="1123384.AJ81_06725"/>